<dbReference type="SMART" id="SM01274">
    <property type="entry name" value="malic"/>
    <property type="match status" value="1"/>
</dbReference>
<dbReference type="SUPFAM" id="SSF53223">
    <property type="entry name" value="Aminoacid dehydrogenase-like, N-terminal domain"/>
    <property type="match status" value="1"/>
</dbReference>
<dbReference type="InterPro" id="IPR036291">
    <property type="entry name" value="NAD(P)-bd_dom_sf"/>
</dbReference>
<sequence length="471" mass="48553">MKYASGDGCHAGGDHLTATLTVRAGTPDAALALLDFLDPGWDVTALPALLPGQQRLLIQLPNESDLHQLCRAAIRDRHVIGYTDRLWAMSAGGRITTQPRHPVRSADDLALMCAPGTDRLATAIAARPDLTADVTGRPNRVAVVGNGTALPGLGPVSPLAALPALEGKAALLAQLAGIDAVPICLDAVHADGVVAAVRAIAPTFGAINLTGVAAPASCDIERRLRYALDIPVYHDEQHGTPVAVLAALRNALRVTGRQLQTARVVVMGAGVTGIAVTRLLLHAGAHDVTVWTRHGVLGPHLHGLPPHTAWLATYTNPRRLRGGLEHALTAADAVIGLSAAGLLNPALIAAMASPPIVFPLARPEPEIRPDQLAGSSALVAATGHGNPNQISDLLAAPGVLRGLLNARAPHVTTTILLTAADVLSGLIGDELLGTRRLLPDVLHPPLVPTMAAAVAAVASSQRPAAADQFSL</sequence>
<evidence type="ECO:0000256" key="1">
    <source>
        <dbReference type="ARBA" id="ARBA00023002"/>
    </source>
</evidence>
<keyword evidence="5" id="KW-1185">Reference proteome</keyword>
<organism evidence="4 5">
    <name type="scientific">Dactylosporangium darangshiense</name>
    <dbReference type="NCBI Taxonomy" id="579108"/>
    <lineage>
        <taxon>Bacteria</taxon>
        <taxon>Bacillati</taxon>
        <taxon>Actinomycetota</taxon>
        <taxon>Actinomycetes</taxon>
        <taxon>Micromonosporales</taxon>
        <taxon>Micromonosporaceae</taxon>
        <taxon>Dactylosporangium</taxon>
    </lineage>
</organism>
<dbReference type="InterPro" id="IPR051674">
    <property type="entry name" value="Malate_Decarboxylase"/>
</dbReference>
<evidence type="ECO:0000313" key="4">
    <source>
        <dbReference type="EMBL" id="GAA4256913.1"/>
    </source>
</evidence>
<dbReference type="InterPro" id="IPR037062">
    <property type="entry name" value="Malic_N_dom_sf"/>
</dbReference>
<dbReference type="PANTHER" id="PTHR43237">
    <property type="entry name" value="NADP-DEPENDENT MALIC ENZYME"/>
    <property type="match status" value="1"/>
</dbReference>
<dbReference type="InterPro" id="IPR012301">
    <property type="entry name" value="Malic_N_dom"/>
</dbReference>
<dbReference type="Proteomes" id="UP001500620">
    <property type="component" value="Unassembled WGS sequence"/>
</dbReference>
<evidence type="ECO:0000259" key="2">
    <source>
        <dbReference type="SMART" id="SM00919"/>
    </source>
</evidence>
<name>A0ABP8DIH9_9ACTN</name>
<dbReference type="Pfam" id="PF03949">
    <property type="entry name" value="Malic_M"/>
    <property type="match status" value="1"/>
</dbReference>
<evidence type="ECO:0000259" key="3">
    <source>
        <dbReference type="SMART" id="SM01274"/>
    </source>
</evidence>
<protein>
    <submittedName>
        <fullName evidence="4">NAD-dependent malic enzyme</fullName>
    </submittedName>
</protein>
<dbReference type="SMART" id="SM00919">
    <property type="entry name" value="Malic_M"/>
    <property type="match status" value="1"/>
</dbReference>
<dbReference type="PANTHER" id="PTHR43237:SF4">
    <property type="entry name" value="NADP-DEPENDENT MALIC ENZYME"/>
    <property type="match status" value="1"/>
</dbReference>
<feature type="domain" description="Malic enzyme NAD-binding" evidence="2">
    <location>
        <begin position="237"/>
        <end position="459"/>
    </location>
</feature>
<keyword evidence="1" id="KW-0560">Oxidoreductase</keyword>
<dbReference type="EMBL" id="BAABAT010000025">
    <property type="protein sequence ID" value="GAA4256913.1"/>
    <property type="molecule type" value="Genomic_DNA"/>
</dbReference>
<dbReference type="InterPro" id="IPR012302">
    <property type="entry name" value="Malic_NAD-bd"/>
</dbReference>
<feature type="domain" description="Malic enzyme N-terminal" evidence="3">
    <location>
        <begin position="92"/>
        <end position="225"/>
    </location>
</feature>
<comment type="caution">
    <text evidence="4">The sequence shown here is derived from an EMBL/GenBank/DDBJ whole genome shotgun (WGS) entry which is preliminary data.</text>
</comment>
<dbReference type="InterPro" id="IPR046346">
    <property type="entry name" value="Aminoacid_DH-like_N_sf"/>
</dbReference>
<accession>A0ABP8DIH9</accession>
<proteinExistence type="predicted"/>
<evidence type="ECO:0000313" key="5">
    <source>
        <dbReference type="Proteomes" id="UP001500620"/>
    </source>
</evidence>
<reference evidence="5" key="1">
    <citation type="journal article" date="2019" name="Int. J. Syst. Evol. Microbiol.">
        <title>The Global Catalogue of Microorganisms (GCM) 10K type strain sequencing project: providing services to taxonomists for standard genome sequencing and annotation.</title>
        <authorList>
            <consortium name="The Broad Institute Genomics Platform"/>
            <consortium name="The Broad Institute Genome Sequencing Center for Infectious Disease"/>
            <person name="Wu L."/>
            <person name="Ma J."/>
        </authorList>
    </citation>
    <scope>NUCLEOTIDE SEQUENCE [LARGE SCALE GENOMIC DNA]</scope>
    <source>
        <strain evidence="5">JCM 17441</strain>
    </source>
</reference>
<dbReference type="SUPFAM" id="SSF51735">
    <property type="entry name" value="NAD(P)-binding Rossmann-fold domains"/>
    <property type="match status" value="1"/>
</dbReference>
<gene>
    <name evidence="4" type="ORF">GCM10022255_071690</name>
</gene>
<dbReference type="Gene3D" id="3.40.50.10380">
    <property type="entry name" value="Malic enzyme, N-terminal domain"/>
    <property type="match status" value="1"/>
</dbReference>
<dbReference type="Pfam" id="PF00390">
    <property type="entry name" value="malic"/>
    <property type="match status" value="1"/>
</dbReference>
<dbReference type="Gene3D" id="3.40.50.720">
    <property type="entry name" value="NAD(P)-binding Rossmann-like Domain"/>
    <property type="match status" value="1"/>
</dbReference>